<feature type="transmembrane region" description="Helical" evidence="1">
    <location>
        <begin position="380"/>
        <end position="401"/>
    </location>
</feature>
<keyword evidence="1" id="KW-0472">Membrane</keyword>
<dbReference type="Proteomes" id="UP001061958">
    <property type="component" value="Unassembled WGS sequence"/>
</dbReference>
<dbReference type="InterPro" id="IPR012429">
    <property type="entry name" value="HGSNAT_cat"/>
</dbReference>
<keyword evidence="1" id="KW-1133">Transmembrane helix</keyword>
<feature type="transmembrane region" description="Helical" evidence="1">
    <location>
        <begin position="340"/>
        <end position="360"/>
    </location>
</feature>
<dbReference type="PANTHER" id="PTHR31061:SF24">
    <property type="entry name" value="LD22376P"/>
    <property type="match status" value="1"/>
</dbReference>
<feature type="transmembrane region" description="Helical" evidence="1">
    <location>
        <begin position="263"/>
        <end position="281"/>
    </location>
</feature>
<dbReference type="EMBL" id="BQMJ01000017">
    <property type="protein sequence ID" value="GJQ10581.1"/>
    <property type="molecule type" value="Genomic_DNA"/>
</dbReference>
<feature type="transmembrane region" description="Helical" evidence="1">
    <location>
        <begin position="301"/>
        <end position="320"/>
    </location>
</feature>
<reference evidence="3" key="1">
    <citation type="journal article" date="2022" name="Proc. Natl. Acad. Sci. U.S.A.">
        <title>Life cycle and functional genomics of the unicellular red alga Galdieria for elucidating algal and plant evolution and industrial use.</title>
        <authorList>
            <person name="Hirooka S."/>
            <person name="Itabashi T."/>
            <person name="Ichinose T.M."/>
            <person name="Onuma R."/>
            <person name="Fujiwara T."/>
            <person name="Yamashita S."/>
            <person name="Jong L.W."/>
            <person name="Tomita R."/>
            <person name="Iwane A.H."/>
            <person name="Miyagishima S.Y."/>
        </authorList>
    </citation>
    <scope>NUCLEOTIDE SEQUENCE</scope>
    <source>
        <strain evidence="3">NBRC 102759</strain>
    </source>
</reference>
<feature type="transmembrane region" description="Helical" evidence="1">
    <location>
        <begin position="75"/>
        <end position="99"/>
    </location>
</feature>
<feature type="domain" description="Heparan-alpha-glucosaminide N-acetyltransferase catalytic" evidence="2">
    <location>
        <begin position="38"/>
        <end position="188"/>
    </location>
</feature>
<accession>A0A9C7PU63</accession>
<evidence type="ECO:0000313" key="3">
    <source>
        <dbReference type="EMBL" id="GJQ10581.1"/>
    </source>
</evidence>
<feature type="transmembrane region" description="Helical" evidence="1">
    <location>
        <begin position="175"/>
        <end position="193"/>
    </location>
</feature>
<dbReference type="OrthoDB" id="2149840at2759"/>
<feature type="transmembrane region" description="Helical" evidence="1">
    <location>
        <begin position="233"/>
        <end position="251"/>
    </location>
</feature>
<feature type="transmembrane region" description="Helical" evidence="1">
    <location>
        <begin position="119"/>
        <end position="138"/>
    </location>
</feature>
<evidence type="ECO:0000256" key="1">
    <source>
        <dbReference type="SAM" id="Phobius"/>
    </source>
</evidence>
<keyword evidence="4" id="KW-1185">Reference proteome</keyword>
<evidence type="ECO:0000259" key="2">
    <source>
        <dbReference type="Pfam" id="PF07786"/>
    </source>
</evidence>
<feature type="transmembrane region" description="Helical" evidence="1">
    <location>
        <begin position="150"/>
        <end position="168"/>
    </location>
</feature>
<gene>
    <name evidence="3" type="ORF">GpartN1_g2372.t1</name>
</gene>
<sequence>MASLLRQKQETQPLLAHRYSNKERPYRMEEPDTISVERDDGLDVFRGLCIILMILGKDQGNFDNMYSVFKHESWFSWHIADLIFPFFLFMVGSSIYFAFRKIPREAQNWEEKDKALRSVTSRSIKLFVVGVLLNVPLSGFRWETLRWMGILQRIAICYGCVATMFLFIHSRVKQYAVIGVLFLLHTSLLYGLVVPDCLSSERLSRICSAQSYLDTMLLGGKHLYFHLEYDPEGILSTLMAIANTFAGLEAARLSSSLRYVNQRIIWCFVIGSVFMGMEVVLVDCFPNHMAPISKPLWTSSFLFSTVGCSFWCLAFCGLWAKVTPKWVQPCLWVGRNSFFLFAASFLLDYAALLSIHVSHMPLKQWLYRHSAVVLLGDTKLASLLFASVFTLFWTLIARTLYRNRLFLKI</sequence>
<comment type="caution">
    <text evidence="3">The sequence shown here is derived from an EMBL/GenBank/DDBJ whole genome shotgun (WGS) entry which is preliminary data.</text>
</comment>
<organism evidence="3 4">
    <name type="scientific">Galdieria partita</name>
    <dbReference type="NCBI Taxonomy" id="83374"/>
    <lineage>
        <taxon>Eukaryota</taxon>
        <taxon>Rhodophyta</taxon>
        <taxon>Bangiophyceae</taxon>
        <taxon>Galdieriales</taxon>
        <taxon>Galdieriaceae</taxon>
        <taxon>Galdieria</taxon>
    </lineage>
</organism>
<proteinExistence type="predicted"/>
<evidence type="ECO:0000313" key="4">
    <source>
        <dbReference type="Proteomes" id="UP001061958"/>
    </source>
</evidence>
<keyword evidence="1" id="KW-0812">Transmembrane</keyword>
<dbReference type="AlphaFoldDB" id="A0A9C7PU63"/>
<dbReference type="Pfam" id="PF07786">
    <property type="entry name" value="HGSNAT_cat"/>
    <property type="match status" value="1"/>
</dbReference>
<reference evidence="3" key="2">
    <citation type="submission" date="2022-01" db="EMBL/GenBank/DDBJ databases">
        <authorList>
            <person name="Hirooka S."/>
            <person name="Miyagishima S.Y."/>
        </authorList>
    </citation>
    <scope>NUCLEOTIDE SEQUENCE</scope>
    <source>
        <strain evidence="3">NBRC 102759</strain>
    </source>
</reference>
<protein>
    <recommendedName>
        <fullName evidence="2">Heparan-alpha-glucosaminide N-acetyltransferase catalytic domain-containing protein</fullName>
    </recommendedName>
</protein>
<name>A0A9C7PU63_9RHOD</name>
<dbReference type="PANTHER" id="PTHR31061">
    <property type="entry name" value="LD22376P"/>
    <property type="match status" value="1"/>
</dbReference>